<comment type="caution">
    <text evidence="1">The sequence shown here is derived from an EMBL/GenBank/DDBJ whole genome shotgun (WGS) entry which is preliminary data.</text>
</comment>
<sequence>MTILMTMVISALASWMDPSQLISVMLAREMMGDFWNVTHQKHLKVLLGTTPGLQDKSIELLVAKASFHTALLLPVKEPYQISMLERLQSRSWTCSAYVKMMCNLQGVQFYLYLSQQFSIALDVYLQILTNVDTLLHKAIGRQDPNWCLKHCCPACIYTLQDEDSLKFKILFTMDGNDSLKRVLKRLSHDSDLDNLDGMESRVMQRSSDLPTMQCVHGDRYLSREFVESFRSNDLSMDMLGGNDEDNPCIGQWKNMRDDKTKRMWGVFNESGIFLAVCRHGFSLLIVDMIWSGEQVKYPLAILSKLLDVFGRDLGSGYDIGCRFKTTLHHSILGQCLRLEDLEGCERTFSKSNALASSVQYASAFHCCQTITHYFQHNDKFEIYANLTTFLYNNYKQALGILHDGQQTLPKLMHELGVMDESVFDVWLDEERNYLLSLSHEPKHETLQMEYGRSWMELNAASAAWIETARQHAIENYKKDLKMVQELEGKLDISRRWVPEDQEWRDTGCLVANHKFQHALDHLEGLVVAQIFELSKMNRAGTAAIHTALDHYNAATRSLSPPCPSLTWEEVVEYAFLSDFDLLRDARQDVSQHPWATPTGCLTMDTYFKMCCFMGSIIPGMSIEQGPGASASIPTVCIPSKLIHDGLSMPQEGEDDLMEDLEEEEDTEVDGLPQIHNTVGEIDELAVVHSEHKGTTAEAGTDIAETPIHTYTT</sequence>
<proteinExistence type="predicted"/>
<dbReference type="AlphaFoldDB" id="A0AAD4HNU6"/>
<evidence type="ECO:0000313" key="1">
    <source>
        <dbReference type="EMBL" id="KAG1903493.1"/>
    </source>
</evidence>
<reference evidence="1" key="1">
    <citation type="journal article" date="2020" name="New Phytol.">
        <title>Comparative genomics reveals dynamic genome evolution in host specialist ectomycorrhizal fungi.</title>
        <authorList>
            <person name="Lofgren L.A."/>
            <person name="Nguyen N.H."/>
            <person name="Vilgalys R."/>
            <person name="Ruytinx J."/>
            <person name="Liao H.L."/>
            <person name="Branco S."/>
            <person name="Kuo A."/>
            <person name="LaButti K."/>
            <person name="Lipzen A."/>
            <person name="Andreopoulos W."/>
            <person name="Pangilinan J."/>
            <person name="Riley R."/>
            <person name="Hundley H."/>
            <person name="Na H."/>
            <person name="Barry K."/>
            <person name="Grigoriev I.V."/>
            <person name="Stajich J.E."/>
            <person name="Kennedy P.G."/>
        </authorList>
    </citation>
    <scope>NUCLEOTIDE SEQUENCE</scope>
    <source>
        <strain evidence="1">FC203</strain>
    </source>
</reference>
<dbReference type="InterPro" id="IPR040521">
    <property type="entry name" value="KDZ"/>
</dbReference>
<evidence type="ECO:0000313" key="2">
    <source>
        <dbReference type="Proteomes" id="UP001195769"/>
    </source>
</evidence>
<dbReference type="GeneID" id="64671019"/>
<dbReference type="EMBL" id="JABBWK010000012">
    <property type="protein sequence ID" value="KAG1903493.1"/>
    <property type="molecule type" value="Genomic_DNA"/>
</dbReference>
<name>A0AAD4HNU6_9AGAM</name>
<organism evidence="1 2">
    <name type="scientific">Suillus fuscotomentosus</name>
    <dbReference type="NCBI Taxonomy" id="1912939"/>
    <lineage>
        <taxon>Eukaryota</taxon>
        <taxon>Fungi</taxon>
        <taxon>Dikarya</taxon>
        <taxon>Basidiomycota</taxon>
        <taxon>Agaricomycotina</taxon>
        <taxon>Agaricomycetes</taxon>
        <taxon>Agaricomycetidae</taxon>
        <taxon>Boletales</taxon>
        <taxon>Suillineae</taxon>
        <taxon>Suillaceae</taxon>
        <taxon>Suillus</taxon>
    </lineage>
</organism>
<dbReference type="PANTHER" id="PTHR33096">
    <property type="entry name" value="CXC2 DOMAIN-CONTAINING PROTEIN"/>
    <property type="match status" value="1"/>
</dbReference>
<keyword evidence="2" id="KW-1185">Reference proteome</keyword>
<dbReference type="PANTHER" id="PTHR33096:SF1">
    <property type="entry name" value="CXC1-LIKE CYSTEINE CLUSTER ASSOCIATED WITH KDZ TRANSPOSASES DOMAIN-CONTAINING PROTEIN"/>
    <property type="match status" value="1"/>
</dbReference>
<gene>
    <name evidence="1" type="ORF">F5891DRAFT_977616</name>
</gene>
<accession>A0AAD4HNU6</accession>
<dbReference type="RefSeq" id="XP_041229068.1">
    <property type="nucleotide sequence ID" value="XM_041376721.1"/>
</dbReference>
<dbReference type="Proteomes" id="UP001195769">
    <property type="component" value="Unassembled WGS sequence"/>
</dbReference>
<protein>
    <submittedName>
        <fullName evidence="1">Uncharacterized protein</fullName>
    </submittedName>
</protein>
<dbReference type="Pfam" id="PF18758">
    <property type="entry name" value="KDZ"/>
    <property type="match status" value="2"/>
</dbReference>